<feature type="non-terminal residue" evidence="1">
    <location>
        <position position="1"/>
    </location>
</feature>
<dbReference type="PANTHER" id="PTHR46601">
    <property type="entry name" value="ULP_PROTEASE DOMAIN-CONTAINING PROTEIN"/>
    <property type="match status" value="1"/>
</dbReference>
<protein>
    <submittedName>
        <fullName evidence="1">Uncharacterized protein</fullName>
    </submittedName>
</protein>
<dbReference type="PANTHER" id="PTHR46601:SF1">
    <property type="entry name" value="ADF-H DOMAIN-CONTAINING PROTEIN"/>
    <property type="match status" value="1"/>
</dbReference>
<reference evidence="1" key="1">
    <citation type="submission" date="2015-11" db="EMBL/GenBank/DDBJ databases">
        <title>De novo transcriptome assembly of four potential Pierce s Disease insect vectors from Arizona vineyards.</title>
        <authorList>
            <person name="Tassone E.E."/>
        </authorList>
    </citation>
    <scope>NUCLEOTIDE SEQUENCE</scope>
</reference>
<accession>A0A1B6LK59</accession>
<proteinExistence type="predicted"/>
<feature type="non-terminal residue" evidence="1">
    <location>
        <position position="253"/>
    </location>
</feature>
<dbReference type="AlphaFoldDB" id="A0A1B6LK59"/>
<organism evidence="1">
    <name type="scientific">Graphocephala atropunctata</name>
    <dbReference type="NCBI Taxonomy" id="36148"/>
    <lineage>
        <taxon>Eukaryota</taxon>
        <taxon>Metazoa</taxon>
        <taxon>Ecdysozoa</taxon>
        <taxon>Arthropoda</taxon>
        <taxon>Hexapoda</taxon>
        <taxon>Insecta</taxon>
        <taxon>Pterygota</taxon>
        <taxon>Neoptera</taxon>
        <taxon>Paraneoptera</taxon>
        <taxon>Hemiptera</taxon>
        <taxon>Auchenorrhyncha</taxon>
        <taxon>Membracoidea</taxon>
        <taxon>Cicadellidae</taxon>
        <taxon>Cicadellinae</taxon>
        <taxon>Cicadellini</taxon>
        <taxon>Graphocephala</taxon>
    </lineage>
</organism>
<evidence type="ECO:0000313" key="1">
    <source>
        <dbReference type="EMBL" id="JAT24048.1"/>
    </source>
</evidence>
<gene>
    <name evidence="1" type="ORF">g.2414</name>
</gene>
<name>A0A1B6LK59_9HEMI</name>
<sequence>AVDGIGGTVKRHVWTAVKGNRKVHIATAKDFHNHIVNKVNGIRSFYIDKTEVLENESCLQTYWRNVLPIPNIQSSHHFRVYDSKHLLVARTSTSLMTKVPVFEKTEETPEEEVSACKTRLRYEDIYSDTDCTSEEEVIASEKILSAYRIATPRDLYSGMYVLVEVPCELVKGRKSKGGKMYRYAAICQGGVDEENFISVMFLKSHGSNRIFIANDNDIKYVSFKQILGKLPNPTVKPKGLFTILYEFSGNIDV</sequence>
<dbReference type="EMBL" id="GEBQ01015929">
    <property type="protein sequence ID" value="JAT24048.1"/>
    <property type="molecule type" value="Transcribed_RNA"/>
</dbReference>